<accession>W4KKG4</accession>
<proteinExistence type="predicted"/>
<dbReference type="KEGG" id="hir:HETIRDRAFT_145960"/>
<feature type="signal peptide" evidence="1">
    <location>
        <begin position="1"/>
        <end position="17"/>
    </location>
</feature>
<dbReference type="AlphaFoldDB" id="W4KKG4"/>
<feature type="chain" id="PRO_5004845456" evidence="1">
    <location>
        <begin position="18"/>
        <end position="275"/>
    </location>
</feature>
<dbReference type="EMBL" id="KI925455">
    <property type="protein sequence ID" value="ETW85561.1"/>
    <property type="molecule type" value="Genomic_DNA"/>
</dbReference>
<dbReference type="Gene3D" id="3.90.280.10">
    <property type="entry name" value="PEBP-like"/>
    <property type="match status" value="1"/>
</dbReference>
<organism evidence="2 3">
    <name type="scientific">Heterobasidion irregulare (strain TC 32-1)</name>
    <dbReference type="NCBI Taxonomy" id="747525"/>
    <lineage>
        <taxon>Eukaryota</taxon>
        <taxon>Fungi</taxon>
        <taxon>Dikarya</taxon>
        <taxon>Basidiomycota</taxon>
        <taxon>Agaricomycotina</taxon>
        <taxon>Agaricomycetes</taxon>
        <taxon>Russulales</taxon>
        <taxon>Bondarzewiaceae</taxon>
        <taxon>Heterobasidion</taxon>
        <taxon>Heterobasidion annosum species complex</taxon>
    </lineage>
</organism>
<dbReference type="InParanoid" id="W4KKG4"/>
<dbReference type="Pfam" id="PF01161">
    <property type="entry name" value="PBP"/>
    <property type="match status" value="1"/>
</dbReference>
<keyword evidence="3" id="KW-1185">Reference proteome</keyword>
<evidence type="ECO:0000313" key="2">
    <source>
        <dbReference type="EMBL" id="ETW85561.1"/>
    </source>
</evidence>
<dbReference type="PANTHER" id="PTHR11362">
    <property type="entry name" value="PHOSPHATIDYLETHANOLAMINE-BINDING PROTEIN"/>
    <property type="match status" value="1"/>
</dbReference>
<dbReference type="PANTHER" id="PTHR11362:SF140">
    <property type="entry name" value="PEBP-LIKE PROTEIN"/>
    <property type="match status" value="1"/>
</dbReference>
<reference evidence="2 3" key="1">
    <citation type="journal article" date="2012" name="New Phytol.">
        <title>Insight into trade-off between wood decay and parasitism from the genome of a fungal forest pathogen.</title>
        <authorList>
            <person name="Olson A."/>
            <person name="Aerts A."/>
            <person name="Asiegbu F."/>
            <person name="Belbahri L."/>
            <person name="Bouzid O."/>
            <person name="Broberg A."/>
            <person name="Canback B."/>
            <person name="Coutinho P.M."/>
            <person name="Cullen D."/>
            <person name="Dalman K."/>
            <person name="Deflorio G."/>
            <person name="van Diepen L.T."/>
            <person name="Dunand C."/>
            <person name="Duplessis S."/>
            <person name="Durling M."/>
            <person name="Gonthier P."/>
            <person name="Grimwood J."/>
            <person name="Fossdal C.G."/>
            <person name="Hansson D."/>
            <person name="Henrissat B."/>
            <person name="Hietala A."/>
            <person name="Himmelstrand K."/>
            <person name="Hoffmeister D."/>
            <person name="Hogberg N."/>
            <person name="James T.Y."/>
            <person name="Karlsson M."/>
            <person name="Kohler A."/>
            <person name="Kues U."/>
            <person name="Lee Y.H."/>
            <person name="Lin Y.C."/>
            <person name="Lind M."/>
            <person name="Lindquist E."/>
            <person name="Lombard V."/>
            <person name="Lucas S."/>
            <person name="Lunden K."/>
            <person name="Morin E."/>
            <person name="Murat C."/>
            <person name="Park J."/>
            <person name="Raffaello T."/>
            <person name="Rouze P."/>
            <person name="Salamov A."/>
            <person name="Schmutz J."/>
            <person name="Solheim H."/>
            <person name="Stahlberg J."/>
            <person name="Velez H."/>
            <person name="de Vries R.P."/>
            <person name="Wiebenga A."/>
            <person name="Woodward S."/>
            <person name="Yakovlev I."/>
            <person name="Garbelotto M."/>
            <person name="Martin F."/>
            <person name="Grigoriev I.V."/>
            <person name="Stenlid J."/>
        </authorList>
    </citation>
    <scope>NUCLEOTIDE SEQUENCE [LARGE SCALE GENOMIC DNA]</scope>
    <source>
        <strain evidence="2 3">TC 32-1</strain>
    </source>
</reference>
<dbReference type="SUPFAM" id="SSF49777">
    <property type="entry name" value="PEBP-like"/>
    <property type="match status" value="1"/>
</dbReference>
<dbReference type="STRING" id="747525.W4KKG4"/>
<evidence type="ECO:0000313" key="3">
    <source>
        <dbReference type="Proteomes" id="UP000030671"/>
    </source>
</evidence>
<dbReference type="RefSeq" id="XP_009542408.1">
    <property type="nucleotide sequence ID" value="XM_009544113.1"/>
</dbReference>
<dbReference type="InterPro" id="IPR008914">
    <property type="entry name" value="PEBP"/>
</dbReference>
<name>W4KKG4_HETIT</name>
<dbReference type="InterPro" id="IPR036610">
    <property type="entry name" value="PEBP-like_sf"/>
</dbReference>
<dbReference type="InterPro" id="IPR035810">
    <property type="entry name" value="PEBP_euk"/>
</dbReference>
<protein>
    <submittedName>
        <fullName evidence="2">Phosphatidylethanolamine binding protein</fullName>
    </submittedName>
</protein>
<keyword evidence="1" id="KW-0732">Signal</keyword>
<dbReference type="CDD" id="cd00866">
    <property type="entry name" value="PEBP_euk"/>
    <property type="match status" value="1"/>
</dbReference>
<dbReference type="GeneID" id="20667109"/>
<gene>
    <name evidence="2" type="ORF">HETIRDRAFT_145960</name>
</gene>
<dbReference type="HOGENOM" id="CLU_043994_2_1_1"/>
<sequence length="275" mass="27686">MFVSAAFVLSLASLVTAQPTNPTLEIEAIQAHFSNAGLVPSLLPTFAPTAFFNLSYSGVGTISPGQKLTKDQVSPTPQLTVMPANDTVKLEGNYTLVMADADVVGTDESKGQTRHWLVNDVTLTGSSPFNVSTASGLAVTEYAGPAPASGSGAHRYVILLLPQGSDFTPPANLSTANVGVSVFNLEDYISTSKLGAAVAGTYITVEEGTATATPSPTSAVVTSTLPAAHASTAGASGTASSTAKTTASTGNAAMSAQGLSTPLALLAAAFGIIMM</sequence>
<dbReference type="OrthoDB" id="2506647at2759"/>
<dbReference type="Proteomes" id="UP000030671">
    <property type="component" value="Unassembled WGS sequence"/>
</dbReference>
<dbReference type="eggNOG" id="KOG3346">
    <property type="taxonomic scope" value="Eukaryota"/>
</dbReference>
<evidence type="ECO:0000256" key="1">
    <source>
        <dbReference type="SAM" id="SignalP"/>
    </source>
</evidence>